<keyword evidence="2" id="KW-0548">Nucleotidyltransferase</keyword>
<evidence type="ECO:0000313" key="5">
    <source>
        <dbReference type="EMBL" id="KAF4677804.1"/>
    </source>
</evidence>
<evidence type="ECO:0000313" key="6">
    <source>
        <dbReference type="Proteomes" id="UP000541610"/>
    </source>
</evidence>
<evidence type="ECO:0000256" key="2">
    <source>
        <dbReference type="ARBA" id="ARBA00022695"/>
    </source>
</evidence>
<dbReference type="GO" id="GO:0004190">
    <property type="term" value="F:aspartic-type endopeptidase activity"/>
    <property type="evidence" value="ECO:0007669"/>
    <property type="project" value="InterPro"/>
</dbReference>
<feature type="region of interest" description="Disordered" evidence="4">
    <location>
        <begin position="75"/>
        <end position="97"/>
    </location>
</feature>
<keyword evidence="1" id="KW-0808">Transferase</keyword>
<dbReference type="Proteomes" id="UP000541610">
    <property type="component" value="Unassembled WGS sequence"/>
</dbReference>
<name>A0A7J6N2C3_PEROL</name>
<evidence type="ECO:0000256" key="4">
    <source>
        <dbReference type="SAM" id="MobiDB-lite"/>
    </source>
</evidence>
<dbReference type="Gene3D" id="3.30.70.270">
    <property type="match status" value="1"/>
</dbReference>
<dbReference type="InterPro" id="IPR001969">
    <property type="entry name" value="Aspartic_peptidase_AS"/>
</dbReference>
<dbReference type="InterPro" id="IPR043502">
    <property type="entry name" value="DNA/RNA_pol_sf"/>
</dbReference>
<dbReference type="EMBL" id="JABANP010000956">
    <property type="protein sequence ID" value="KAF4677804.1"/>
    <property type="molecule type" value="Genomic_DNA"/>
</dbReference>
<dbReference type="InterPro" id="IPR043128">
    <property type="entry name" value="Rev_trsase/Diguanyl_cyclase"/>
</dbReference>
<evidence type="ECO:0000256" key="3">
    <source>
        <dbReference type="ARBA" id="ARBA00022918"/>
    </source>
</evidence>
<dbReference type="SUPFAM" id="SSF56672">
    <property type="entry name" value="DNA/RNA polymerases"/>
    <property type="match status" value="1"/>
</dbReference>
<accession>A0A7J6N2C3</accession>
<proteinExistence type="predicted"/>
<gene>
    <name evidence="5" type="ORF">FOZ60_017164</name>
</gene>
<keyword evidence="3" id="KW-0695">RNA-directed DNA polymerase</keyword>
<dbReference type="Gene3D" id="3.30.420.10">
    <property type="entry name" value="Ribonuclease H-like superfamily/Ribonuclease H"/>
    <property type="match status" value="1"/>
</dbReference>
<dbReference type="GO" id="GO:0003964">
    <property type="term" value="F:RNA-directed DNA polymerase activity"/>
    <property type="evidence" value="ECO:0007669"/>
    <property type="project" value="UniProtKB-KW"/>
</dbReference>
<dbReference type="OrthoDB" id="431356at2759"/>
<organism evidence="5 6">
    <name type="scientific">Perkinsus olseni</name>
    <name type="common">Perkinsus atlanticus</name>
    <dbReference type="NCBI Taxonomy" id="32597"/>
    <lineage>
        <taxon>Eukaryota</taxon>
        <taxon>Sar</taxon>
        <taxon>Alveolata</taxon>
        <taxon>Perkinsozoa</taxon>
        <taxon>Perkinsea</taxon>
        <taxon>Perkinsida</taxon>
        <taxon>Perkinsidae</taxon>
        <taxon>Perkinsus</taxon>
    </lineage>
</organism>
<dbReference type="PROSITE" id="PS00141">
    <property type="entry name" value="ASP_PROTEASE"/>
    <property type="match status" value="1"/>
</dbReference>
<reference evidence="5 6" key="1">
    <citation type="submission" date="2020-04" db="EMBL/GenBank/DDBJ databases">
        <title>Perkinsus olseni comparative genomics.</title>
        <authorList>
            <person name="Bogema D.R."/>
        </authorList>
    </citation>
    <scope>NUCLEOTIDE SEQUENCE [LARGE SCALE GENOMIC DNA]</scope>
    <source>
        <strain evidence="5">00978-12</strain>
    </source>
</reference>
<dbReference type="InterPro" id="IPR012337">
    <property type="entry name" value="RNaseH-like_sf"/>
</dbReference>
<feature type="compositionally biased region" description="Polar residues" evidence="4">
    <location>
        <begin position="80"/>
        <end position="89"/>
    </location>
</feature>
<dbReference type="Gene3D" id="3.10.10.10">
    <property type="entry name" value="HIV Type 1 Reverse Transcriptase, subunit A, domain 1"/>
    <property type="match status" value="1"/>
</dbReference>
<feature type="compositionally biased region" description="Polar residues" evidence="4">
    <location>
        <begin position="135"/>
        <end position="145"/>
    </location>
</feature>
<protein>
    <submittedName>
        <fullName evidence="5">Uncharacterized protein</fullName>
    </submittedName>
</protein>
<comment type="caution">
    <text evidence="5">The sequence shown here is derived from an EMBL/GenBank/DDBJ whole genome shotgun (WGS) entry which is preliminary data.</text>
</comment>
<evidence type="ECO:0000256" key="1">
    <source>
        <dbReference type="ARBA" id="ARBA00022679"/>
    </source>
</evidence>
<sequence length="2024" mass="222535">MPSTLTPIRTWNHRHASRELYQFRYYHHLLRPKNLTPASTGESPVCLEAPNMNGAKLNRLGIAWAVLCRNSGGVLEGDSDQATRNSAVVTDTEDEGPLSAAEPLYADEEEFEGVIEGLTRLIDRASARISSFMNESFDPTSTENPSPTPMDSAFATEKEPDLRTRISDVNGLSVASKALKDPYLLPAHFKRVEQLFLASGFATLSDNKFLPEPDLEVYLVEKLLETLVDHDRVAAEANSVVDEVGGDWHRVKAVLLDKFSRPDEVRRELRRRVDVRQLRILASSISPADTPTTKASDNVHFINAILRCLPSDIYSSLVQQVTQTARILRPGTASKEWQLRLPFDGKADDVTVLSILSDICQSFTAVSDSRKASRPQDREQPSKDIRDRVLFTGDAASTSKHKKEYREVMTWARSQPYVLFVTGPGVGAANEVKFLVSRRGQKYALLAFDSRTSGEAAATEGFTDRKLYTRPAACNAAASAEIDALSTGSKQPLSDGLAQDGSNALVDHDTIDSIRLRSEPHGAQQQRHLSEVALQLRLRQSKETLRVHGIVDTGASASYLVSPDPLARLPFSVSCAGNPTRVQLADGRCIDVNSTIRLSVSALDINQREWFGDTDHVFRFLPLCQSRRATSSNDATHKPYCLIGRDLIDHWRIVCHGVSGAWIDGRLVFGSDLLPDAQAGETIQVISDEPLDNQLFYGGDATTARVDSSQFTLLPPSSVLTKPVVIRLPPRTETSLFEIWNSIAAKGWLDSSSGGSYRTRIRRLLPSERLDVPGQVYVAELYLPALSVPRVAVGDYALAMYRRLSSALQQSYAELVGDFVNKGFWAEAPPSNGGQSPSVPAANVFLVTNKSSSQPPSKSRLVCDLRPINSALPIAAVHGGPGLADVLCSIRMTAPMALATADIKSAFYSIRLSPESGTPAISIKTAVGNYITARVSFGVSAGPLALRGTLGVGVSGYRCSDVATDTWLHDYFDDLVVAGLPVAVAYNLCQLLRFLFLGGFLSQEKKLAVATVPRSVEEMQAVFAECGMDVSIGSAVSIFNTDFVYSSRVGRPILTTDCRRALRVGRALLFFQKESPLTQRLSKKAFFGISGLLSFDCAKLHARARLLADTLRSLVGSCFAAVDWDCVCDLASMSDDYKLAYLELVRWGREICEAESVPCSHAVMVRTNESQPIKLEVCSDASLFGGGFAIYSDGQLIYEDAVRFSRSQTLHSSNRRELRLCLLALRKVAEIVEYSTKSACKKRGVVPLEVCFRCDNRPSLAWIQSGSLKLQSSKVLERRALVRLVDAIGSELDVIREHSSLSLDFIPGASNTHADSLSRLLDRPVEDAGGRCLGEVLIPRKGGGVLDTHEVLEDQCCAIFEASKSTDSWFSPEDIFTGGSTDDVDHDFLRLAADSCCLLRDESLEDEIGTARQAFSSAIVDGTCGSASLLMTTLTTVDTIYSVRDCLGSLGPALCRVTSAADVQCEPVIEAIARGCCDLDSALWRLRFLRFILQSWRTLSSTPPRPPVDELYFDPSECYDRTNLAVAARSAQRLMFEVTTGHSPPSYLGDRLPQDGGPLQRLICKECPEVYVFRSGLPSGEPVLTFHLPRAAAVFRRLVVFDAHRRSLHSGLSGTLASVDHFHLSAIVSMARDVIAGCTACRIAHAIRGWHCPPGCGEGELSAEEMSKYPPYTFATADVVALGDGVKAVSVQCRFSRHCIWRDLPSGVESTANVVAALIRIQAITGGMKILWVDCASYFRSREFRESTWNKMSTTVRLLPRHAPWTGSHERHHRTMLNYLRMVTRNSAGRVKLLSSVDRETLYDRVALTHNSMPLGGYIVSGPELRYMCPDLLAYGHVRAIGASAAIKLEVPHLPYKVCKQSRQVYISEVWSRIKKANLDVRPRLRAAYDDLDPGRTVLVFVPTARKLAQPFVIAHVVRRVNHRVEVVHSTGARTMEHCYNVVPFSRHPKDYVPLAQGPSLIDMPLDVWVVDPSSHGDWYRGVVVDQSGTLEVLVRWENGDPEEWLDLNTETWRPSCADGDDSP</sequence>
<dbReference type="SUPFAM" id="SSF53098">
    <property type="entry name" value="Ribonuclease H-like"/>
    <property type="match status" value="1"/>
</dbReference>
<feature type="region of interest" description="Disordered" evidence="4">
    <location>
        <begin position="135"/>
        <end position="159"/>
    </location>
</feature>
<dbReference type="GO" id="GO:0006508">
    <property type="term" value="P:proteolysis"/>
    <property type="evidence" value="ECO:0007669"/>
    <property type="project" value="InterPro"/>
</dbReference>
<dbReference type="InterPro" id="IPR036397">
    <property type="entry name" value="RNaseH_sf"/>
</dbReference>
<dbReference type="GO" id="GO:0003676">
    <property type="term" value="F:nucleic acid binding"/>
    <property type="evidence" value="ECO:0007669"/>
    <property type="project" value="InterPro"/>
</dbReference>